<dbReference type="SUPFAM" id="SSF53474">
    <property type="entry name" value="alpha/beta-Hydrolases"/>
    <property type="match status" value="1"/>
</dbReference>
<evidence type="ECO:0000313" key="2">
    <source>
        <dbReference type="EMBL" id="ABQ68439.1"/>
    </source>
</evidence>
<protein>
    <submittedName>
        <fullName evidence="2">Carboxymethylenebutenolidase</fullName>
        <ecNumber evidence="2">3.1.1.45</ecNumber>
    </submittedName>
</protein>
<dbReference type="InterPro" id="IPR029058">
    <property type="entry name" value="AB_hydrolase_fold"/>
</dbReference>
<sequence>MARIDSFDGDRFDAYVAAPADGGAAPGIVVIQEIRGVNEDIRGICDRLARQGHLAIAPDMLWRQERNAVFDPDTPAGWDKAMALHEGFDEDKAVRDIASAVDWLRAQPGCSGKVGVIGYCLGGKLAFLSAARAGADAAVAYYGIGIEHVLDAIDDGFAPTLLHVAALDRFVPAEAQAALAEQARRTPALTTHIYPGAHHAFARSEGVHFHADASATAQRRTEQFLQTHLRDGGRP</sequence>
<dbReference type="EMBL" id="CP000699">
    <property type="protein sequence ID" value="ABQ68439.1"/>
    <property type="molecule type" value="Genomic_DNA"/>
</dbReference>
<evidence type="ECO:0000313" key="3">
    <source>
        <dbReference type="Proteomes" id="UP000001989"/>
    </source>
</evidence>
<dbReference type="Proteomes" id="UP000001989">
    <property type="component" value="Chromosome"/>
</dbReference>
<accession>A0A9J9HBM6</accession>
<dbReference type="AlphaFoldDB" id="A0A9J9HBM6"/>
<gene>
    <name evidence="2" type="ordered locus">Swit_2080</name>
</gene>
<dbReference type="PANTHER" id="PTHR46623">
    <property type="entry name" value="CARBOXYMETHYLENEBUTENOLIDASE-RELATED"/>
    <property type="match status" value="1"/>
</dbReference>
<name>A0A9J9HBM6_RHIWR</name>
<dbReference type="InterPro" id="IPR002925">
    <property type="entry name" value="Dienelactn_hydro"/>
</dbReference>
<keyword evidence="2" id="KW-0378">Hydrolase</keyword>
<dbReference type="OrthoDB" id="9771666at2"/>
<dbReference type="Gene3D" id="3.40.50.1820">
    <property type="entry name" value="alpha/beta hydrolase"/>
    <property type="match status" value="1"/>
</dbReference>
<dbReference type="EC" id="3.1.1.45" evidence="2"/>
<dbReference type="PANTHER" id="PTHR46623:SF6">
    <property type="entry name" value="ALPHA_BETA-HYDROLASES SUPERFAMILY PROTEIN"/>
    <property type="match status" value="1"/>
</dbReference>
<dbReference type="KEGG" id="swi:Swit_2080"/>
<keyword evidence="3" id="KW-1185">Reference proteome</keyword>
<dbReference type="InterPro" id="IPR051049">
    <property type="entry name" value="Dienelactone_hydrolase-like"/>
</dbReference>
<proteinExistence type="predicted"/>
<reference evidence="2 3" key="1">
    <citation type="journal article" date="2010" name="J. Bacteriol.">
        <title>Genome sequence of the dioxin-mineralizing bacterium Sphingomonas wittichii RW1.</title>
        <authorList>
            <person name="Miller T.R."/>
            <person name="Delcher A.L."/>
            <person name="Salzberg S.L."/>
            <person name="Saunders E."/>
            <person name="Detter J.C."/>
            <person name="Halden R.U."/>
        </authorList>
    </citation>
    <scope>NUCLEOTIDE SEQUENCE [LARGE SCALE GENOMIC DNA]</scope>
    <source>
        <strain evidence="3">DSM 6014 / CCUG 31198 / JCM 15750 / NBRC 105917 / EY 4224 / RW1</strain>
    </source>
</reference>
<dbReference type="Pfam" id="PF01738">
    <property type="entry name" value="DLH"/>
    <property type="match status" value="1"/>
</dbReference>
<organism evidence="2 3">
    <name type="scientific">Rhizorhabdus wittichii (strain DSM 6014 / CCUG 31198 / JCM 15750 / NBRC 105917 / EY 4224 / RW1)</name>
    <name type="common">Sphingomonas wittichii</name>
    <dbReference type="NCBI Taxonomy" id="392499"/>
    <lineage>
        <taxon>Bacteria</taxon>
        <taxon>Pseudomonadati</taxon>
        <taxon>Pseudomonadota</taxon>
        <taxon>Alphaproteobacteria</taxon>
        <taxon>Sphingomonadales</taxon>
        <taxon>Sphingomonadaceae</taxon>
        <taxon>Rhizorhabdus</taxon>
    </lineage>
</organism>
<evidence type="ECO:0000259" key="1">
    <source>
        <dbReference type="Pfam" id="PF01738"/>
    </source>
</evidence>
<feature type="domain" description="Dienelactone hydrolase" evidence="1">
    <location>
        <begin position="12"/>
        <end position="228"/>
    </location>
</feature>
<dbReference type="GO" id="GO:0008806">
    <property type="term" value="F:carboxymethylenebutenolidase activity"/>
    <property type="evidence" value="ECO:0007669"/>
    <property type="project" value="UniProtKB-EC"/>
</dbReference>